<evidence type="ECO:0000259" key="5">
    <source>
        <dbReference type="PROSITE" id="PS50943"/>
    </source>
</evidence>
<dbReference type="AlphaFoldDB" id="A0A166JT86"/>
<comment type="caution">
    <text evidence="6">The sequence shown here is derived from an EMBL/GenBank/DDBJ whole genome shotgun (WGS) entry which is preliminary data.</text>
</comment>
<dbReference type="Pfam" id="PF13377">
    <property type="entry name" value="Peripla_BP_3"/>
    <property type="match status" value="1"/>
</dbReference>
<dbReference type="RefSeq" id="WP_063281642.1">
    <property type="nucleotide sequence ID" value="NZ_LIYF01000018.1"/>
</dbReference>
<dbReference type="PANTHER" id="PTHR30146">
    <property type="entry name" value="LACI-RELATED TRANSCRIPTIONAL REPRESSOR"/>
    <property type="match status" value="1"/>
</dbReference>
<dbReference type="GO" id="GO:0003700">
    <property type="term" value="F:DNA-binding transcription factor activity"/>
    <property type="evidence" value="ECO:0007669"/>
    <property type="project" value="TreeGrafter"/>
</dbReference>
<keyword evidence="1" id="KW-0805">Transcription regulation</keyword>
<evidence type="ECO:0000313" key="7">
    <source>
        <dbReference type="Proteomes" id="UP000076519"/>
    </source>
</evidence>
<evidence type="ECO:0000259" key="4">
    <source>
        <dbReference type="PROSITE" id="PS50932"/>
    </source>
</evidence>
<reference evidence="6 7" key="1">
    <citation type="submission" date="2015-08" db="EMBL/GenBank/DDBJ databases">
        <title>Draft Genome Sequences of 11 Lactococcus lactis subspecies cremoris strains.</title>
        <authorList>
            <person name="Wels M."/>
            <person name="Backus L."/>
            <person name="Boekhorst J."/>
            <person name="Dijkstra A."/>
            <person name="Beerthuizen M."/>
            <person name="Siezen R."/>
            <person name="Bachmann H."/>
            <person name="Van Hijum S."/>
        </authorList>
    </citation>
    <scope>NUCLEOTIDE SEQUENCE [LARGE SCALE GENOMIC DNA]</scope>
    <source>
        <strain evidence="6 7">KW10</strain>
    </source>
</reference>
<dbReference type="Proteomes" id="UP000076519">
    <property type="component" value="Unassembled WGS sequence"/>
</dbReference>
<evidence type="ECO:0000256" key="3">
    <source>
        <dbReference type="ARBA" id="ARBA00023163"/>
    </source>
</evidence>
<dbReference type="InterPro" id="IPR000843">
    <property type="entry name" value="HTH_LacI"/>
</dbReference>
<dbReference type="PROSITE" id="PS50932">
    <property type="entry name" value="HTH_LACI_2"/>
    <property type="match status" value="1"/>
</dbReference>
<dbReference type="GO" id="GO:0000976">
    <property type="term" value="F:transcription cis-regulatory region binding"/>
    <property type="evidence" value="ECO:0007669"/>
    <property type="project" value="TreeGrafter"/>
</dbReference>
<dbReference type="SUPFAM" id="SSF47413">
    <property type="entry name" value="lambda repressor-like DNA-binding domains"/>
    <property type="match status" value="1"/>
</dbReference>
<dbReference type="SMART" id="SM00354">
    <property type="entry name" value="HTH_LACI"/>
    <property type="match status" value="1"/>
</dbReference>
<name>A0A166JT86_LACLC</name>
<feature type="domain" description="HTH lacI-type" evidence="4">
    <location>
        <begin position="4"/>
        <end position="58"/>
    </location>
</feature>
<feature type="domain" description="HTH cro/C1-type" evidence="5">
    <location>
        <begin position="2"/>
        <end position="41"/>
    </location>
</feature>
<dbReference type="InterPro" id="IPR046335">
    <property type="entry name" value="LacI/GalR-like_sensor"/>
</dbReference>
<evidence type="ECO:0000256" key="1">
    <source>
        <dbReference type="ARBA" id="ARBA00023015"/>
    </source>
</evidence>
<dbReference type="CDD" id="cd01392">
    <property type="entry name" value="HTH_LacI"/>
    <property type="match status" value="1"/>
</dbReference>
<dbReference type="EMBL" id="LIYF01000018">
    <property type="protein sequence ID" value="KZK06616.1"/>
    <property type="molecule type" value="Genomic_DNA"/>
</dbReference>
<dbReference type="InterPro" id="IPR010982">
    <property type="entry name" value="Lambda_DNA-bd_dom_sf"/>
</dbReference>
<keyword evidence="2" id="KW-0238">DNA-binding</keyword>
<dbReference type="InterPro" id="IPR001387">
    <property type="entry name" value="Cro/C1-type_HTH"/>
</dbReference>
<evidence type="ECO:0000256" key="2">
    <source>
        <dbReference type="ARBA" id="ARBA00023125"/>
    </source>
</evidence>
<dbReference type="PRINTS" id="PR00036">
    <property type="entry name" value="HTHLACI"/>
</dbReference>
<dbReference type="InterPro" id="IPR028082">
    <property type="entry name" value="Peripla_BP_I"/>
</dbReference>
<dbReference type="PANTHER" id="PTHR30146:SF150">
    <property type="entry name" value="ARABINOSE METABOLISM TRANSCRIPTIONAL REPRESSOR"/>
    <property type="match status" value="1"/>
</dbReference>
<dbReference type="Gene3D" id="1.10.260.40">
    <property type="entry name" value="lambda repressor-like DNA-binding domains"/>
    <property type="match status" value="1"/>
</dbReference>
<dbReference type="PROSITE" id="PS50943">
    <property type="entry name" value="HTH_CROC1"/>
    <property type="match status" value="1"/>
</dbReference>
<accession>A0A166JT86</accession>
<keyword evidence="3" id="KW-0804">Transcription</keyword>
<organism evidence="6 7">
    <name type="scientific">Lactococcus lactis subsp. cremoris</name>
    <name type="common">Streptococcus cremoris</name>
    <dbReference type="NCBI Taxonomy" id="1359"/>
    <lineage>
        <taxon>Bacteria</taxon>
        <taxon>Bacillati</taxon>
        <taxon>Bacillota</taxon>
        <taxon>Bacilli</taxon>
        <taxon>Lactobacillales</taxon>
        <taxon>Streptococcaceae</taxon>
        <taxon>Lactococcus</taxon>
    </lineage>
</organism>
<dbReference type="CDD" id="cd06267">
    <property type="entry name" value="PBP1_LacI_sugar_binding-like"/>
    <property type="match status" value="1"/>
</dbReference>
<dbReference type="Pfam" id="PF00356">
    <property type="entry name" value="LacI"/>
    <property type="match status" value="1"/>
</dbReference>
<dbReference type="PROSITE" id="PS00356">
    <property type="entry name" value="HTH_LACI_1"/>
    <property type="match status" value="1"/>
</dbReference>
<sequence>MKKITIKDIAKMAGVSVSTVSRAINNDKEVSEKTKQKIEKIILENNYHPSMLARGMVSKKTNMLAILVSDITNPYFNQLVAELDSQLIDKGYTLSLFDTQTANRIQDKKNRLTEVSIFKQIQENNFDAVLILGGLLDEAEINSEYQTALQNLAKEIPLVVVGRDLSDLSTNIFSLKRDQRTPTQLLVSYMIQKGYQKLAFIGGSPNTWITQERTGTFRDILAENQLQIDESRIINNNFYAKDGYEAVARLLSSKIEFDGIVAINDRVAQGALRALRDFSNSSTLNGVASCEYFPDSAFHIPRITSIDHNISELGEKTIHLLFEVLDNETINTNNLTFPIPKLILGESC</sequence>
<evidence type="ECO:0000313" key="6">
    <source>
        <dbReference type="EMBL" id="KZK06616.1"/>
    </source>
</evidence>
<dbReference type="SUPFAM" id="SSF53822">
    <property type="entry name" value="Periplasmic binding protein-like I"/>
    <property type="match status" value="1"/>
</dbReference>
<dbReference type="Gene3D" id="3.40.50.2300">
    <property type="match status" value="2"/>
</dbReference>
<dbReference type="PATRIC" id="fig|1359.32.peg.2260"/>
<gene>
    <name evidence="6" type="ORF">AB996_1112</name>
</gene>
<protein>
    <submittedName>
        <fullName evidence="6">Transcriptional regulator LacI family</fullName>
    </submittedName>
</protein>
<proteinExistence type="predicted"/>